<comment type="caution">
    <text evidence="2">The sequence shown here is derived from an EMBL/GenBank/DDBJ whole genome shotgun (WGS) entry which is preliminary data.</text>
</comment>
<dbReference type="Proteomes" id="UP000546324">
    <property type="component" value="Unassembled WGS sequence"/>
</dbReference>
<reference evidence="2 3" key="1">
    <citation type="submission" date="2020-08" db="EMBL/GenBank/DDBJ databases">
        <title>Sequencing the genomes of 1000 actinobacteria strains.</title>
        <authorList>
            <person name="Klenk H.-P."/>
        </authorList>
    </citation>
    <scope>NUCLEOTIDE SEQUENCE [LARGE SCALE GENOMIC DNA]</scope>
    <source>
        <strain evidence="2 3">DSM 43675</strain>
    </source>
</reference>
<organism evidence="2 3">
    <name type="scientific">Actinomadura coerulea</name>
    <dbReference type="NCBI Taxonomy" id="46159"/>
    <lineage>
        <taxon>Bacteria</taxon>
        <taxon>Bacillati</taxon>
        <taxon>Actinomycetota</taxon>
        <taxon>Actinomycetes</taxon>
        <taxon>Streptosporangiales</taxon>
        <taxon>Thermomonosporaceae</taxon>
        <taxon>Actinomadura</taxon>
    </lineage>
</organism>
<feature type="transmembrane region" description="Helical" evidence="1">
    <location>
        <begin position="276"/>
        <end position="298"/>
    </location>
</feature>
<feature type="transmembrane region" description="Helical" evidence="1">
    <location>
        <begin position="310"/>
        <end position="334"/>
    </location>
</feature>
<evidence type="ECO:0000313" key="2">
    <source>
        <dbReference type="EMBL" id="MBB6398324.1"/>
    </source>
</evidence>
<accession>A0A7X0G351</accession>
<proteinExistence type="predicted"/>
<feature type="transmembrane region" description="Helical" evidence="1">
    <location>
        <begin position="97"/>
        <end position="122"/>
    </location>
</feature>
<evidence type="ECO:0000313" key="3">
    <source>
        <dbReference type="Proteomes" id="UP000546324"/>
    </source>
</evidence>
<dbReference type="RefSeq" id="WP_185029170.1">
    <property type="nucleotide sequence ID" value="NZ_JACHMQ010000001.1"/>
</dbReference>
<protein>
    <submittedName>
        <fullName evidence="2">Uncharacterized protein</fullName>
    </submittedName>
</protein>
<feature type="transmembrane region" description="Helical" evidence="1">
    <location>
        <begin position="65"/>
        <end position="85"/>
    </location>
</feature>
<keyword evidence="3" id="KW-1185">Reference proteome</keyword>
<keyword evidence="1" id="KW-0472">Membrane</keyword>
<name>A0A7X0G351_9ACTN</name>
<dbReference type="EMBL" id="JACHMQ010000001">
    <property type="protein sequence ID" value="MBB6398324.1"/>
    <property type="molecule type" value="Genomic_DNA"/>
</dbReference>
<keyword evidence="1" id="KW-1133">Transmembrane helix</keyword>
<dbReference type="AlphaFoldDB" id="A0A7X0G351"/>
<evidence type="ECO:0000256" key="1">
    <source>
        <dbReference type="SAM" id="Phobius"/>
    </source>
</evidence>
<feature type="transmembrane region" description="Helical" evidence="1">
    <location>
        <begin position="150"/>
        <end position="172"/>
    </location>
</feature>
<gene>
    <name evidence="2" type="ORF">BKA00_005238</name>
</gene>
<feature type="transmembrane region" description="Helical" evidence="1">
    <location>
        <begin position="201"/>
        <end position="222"/>
    </location>
</feature>
<feature type="transmembrane region" description="Helical" evidence="1">
    <location>
        <begin position="354"/>
        <end position="371"/>
    </location>
</feature>
<sequence>MKRSWSIGAAICAAGCLSFTQWDTSAHIPVRLVAFRYGDNPVLRVISFFAPLTPDDAVSPHLAQWIWPLRLAVYLLTTALVYLAARSVTARTGHVGALLRWMSVVMLAFGAGEVVALTIVVLGDMDAEQGISPSIMIHTRSDGHFWPSDALFAGAGMSLWIGLPLAGLHLVYRIRRARRPGDTSEARPRTVGDLPGRARHVATVGIVPAVCLAFLGGATRFVSYGTGRRLSLPDALADLSLYPRLRPKPPPLTVDDWLAPKDGDRWMFYSGLRESWAVSSAVALFFLALLWLLLCKVVSGLEPESRRGTLDAFLFGWSVVVLTALLTGLVHAALSRMGDDGSGFGTEVTAILPFAMRFGVVWGWLVGLAVASSYRRSRPPAAAAAPTGTPAETTP</sequence>
<keyword evidence="1" id="KW-0812">Transmembrane</keyword>